<dbReference type="PANTHER" id="PTHR12358:SF106">
    <property type="entry name" value="LIPID KINASE YEGS"/>
    <property type="match status" value="1"/>
</dbReference>
<dbReference type="Proteomes" id="UP000435187">
    <property type="component" value="Unassembled WGS sequence"/>
</dbReference>
<keyword evidence="6" id="KW-0547">Nucleotide-binding</keyword>
<dbReference type="AlphaFoldDB" id="A0A6N7R1U1"/>
<comment type="caution">
    <text evidence="14">The sequence shown here is derived from an EMBL/GenBank/DDBJ whole genome shotgun (WGS) entry which is preliminary data.</text>
</comment>
<evidence type="ECO:0000313" key="14">
    <source>
        <dbReference type="EMBL" id="MRI66429.1"/>
    </source>
</evidence>
<evidence type="ECO:0000256" key="12">
    <source>
        <dbReference type="ARBA" id="ARBA00023264"/>
    </source>
</evidence>
<evidence type="ECO:0000259" key="13">
    <source>
        <dbReference type="PROSITE" id="PS50146"/>
    </source>
</evidence>
<dbReference type="RefSeq" id="WP_153835152.1">
    <property type="nucleotide sequence ID" value="NZ_JBHUMW010000054.1"/>
</dbReference>
<proteinExistence type="inferred from homology"/>
<evidence type="ECO:0000256" key="6">
    <source>
        <dbReference type="ARBA" id="ARBA00022741"/>
    </source>
</evidence>
<dbReference type="InterPro" id="IPR005218">
    <property type="entry name" value="Diacylglycerol/lipid_kinase"/>
</dbReference>
<evidence type="ECO:0000256" key="9">
    <source>
        <dbReference type="ARBA" id="ARBA00022842"/>
    </source>
</evidence>
<dbReference type="NCBIfam" id="TIGR00147">
    <property type="entry name" value="YegS/Rv2252/BmrU family lipid kinase"/>
    <property type="match status" value="1"/>
</dbReference>
<gene>
    <name evidence="14" type="ORF">GH885_08700</name>
</gene>
<keyword evidence="10" id="KW-0443">Lipid metabolism</keyword>
<dbReference type="PROSITE" id="PS50146">
    <property type="entry name" value="DAGK"/>
    <property type="match status" value="1"/>
</dbReference>
<feature type="domain" description="DAGKc" evidence="13">
    <location>
        <begin position="1"/>
        <end position="133"/>
    </location>
</feature>
<evidence type="ECO:0000256" key="5">
    <source>
        <dbReference type="ARBA" id="ARBA00022723"/>
    </source>
</evidence>
<organism evidence="14 15">
    <name type="scientific">Gracilibacillus thailandensis</name>
    <dbReference type="NCBI Taxonomy" id="563735"/>
    <lineage>
        <taxon>Bacteria</taxon>
        <taxon>Bacillati</taxon>
        <taxon>Bacillota</taxon>
        <taxon>Bacilli</taxon>
        <taxon>Bacillales</taxon>
        <taxon>Bacillaceae</taxon>
        <taxon>Gracilibacillus</taxon>
    </lineage>
</organism>
<keyword evidence="12" id="KW-1208">Phospholipid metabolism</keyword>
<keyword evidence="11" id="KW-0594">Phospholipid biosynthesis</keyword>
<dbReference type="Gene3D" id="2.60.200.40">
    <property type="match status" value="1"/>
</dbReference>
<keyword evidence="4" id="KW-0808">Transferase</keyword>
<dbReference type="Pfam" id="PF00781">
    <property type="entry name" value="DAGK_cat"/>
    <property type="match status" value="1"/>
</dbReference>
<dbReference type="SUPFAM" id="SSF111331">
    <property type="entry name" value="NAD kinase/diacylglycerol kinase-like"/>
    <property type="match status" value="1"/>
</dbReference>
<evidence type="ECO:0000256" key="3">
    <source>
        <dbReference type="ARBA" id="ARBA00022516"/>
    </source>
</evidence>
<dbReference type="GO" id="GO:0004143">
    <property type="term" value="F:ATP-dependent diacylglycerol kinase activity"/>
    <property type="evidence" value="ECO:0007669"/>
    <property type="project" value="TreeGrafter"/>
</dbReference>
<keyword evidence="9" id="KW-0460">Magnesium</keyword>
<accession>A0A6N7R1U1</accession>
<dbReference type="InterPro" id="IPR050187">
    <property type="entry name" value="Lipid_Phosphate_FormReg"/>
</dbReference>
<dbReference type="GO" id="GO:0008654">
    <property type="term" value="P:phospholipid biosynthetic process"/>
    <property type="evidence" value="ECO:0007669"/>
    <property type="project" value="UniProtKB-KW"/>
</dbReference>
<keyword evidence="8" id="KW-0067">ATP-binding</keyword>
<dbReference type="InterPro" id="IPR045540">
    <property type="entry name" value="YegS/DAGK_C"/>
</dbReference>
<dbReference type="GO" id="GO:0046872">
    <property type="term" value="F:metal ion binding"/>
    <property type="evidence" value="ECO:0007669"/>
    <property type="project" value="UniProtKB-KW"/>
</dbReference>
<dbReference type="InterPro" id="IPR016064">
    <property type="entry name" value="NAD/diacylglycerol_kinase_sf"/>
</dbReference>
<evidence type="ECO:0000256" key="1">
    <source>
        <dbReference type="ARBA" id="ARBA00001946"/>
    </source>
</evidence>
<dbReference type="InterPro" id="IPR001206">
    <property type="entry name" value="Diacylglycerol_kinase_cat_dom"/>
</dbReference>
<protein>
    <submittedName>
        <fullName evidence="14">YegS/Rv2252/BmrU family lipid kinase</fullName>
    </submittedName>
</protein>
<evidence type="ECO:0000256" key="7">
    <source>
        <dbReference type="ARBA" id="ARBA00022777"/>
    </source>
</evidence>
<keyword evidence="5" id="KW-0479">Metal-binding</keyword>
<comment type="similarity">
    <text evidence="2">Belongs to the diacylglycerol/lipid kinase family.</text>
</comment>
<sequence>MISKQAMIIVNPSSGEEKSSLFIDDTENMLMTMGYQVTVKETKKESDAEKFAVEACEKKVHIVSVMGGDGTVNEVLSGIAEKEYRPVIHIIPLGTVNNFAKALDIPLKPKEAIQVLENPVERITDIGKINNTYFINLVNLGAIAEATYEVTSEQKSKLGSLAYFMEGVKQYTKQDTFIVTVEYENEVKQLEAMLVLTTVTDTIAGLQHVMREVNPDDGYLHVFVIKQISGFDSVSMLSNLWNGMLKDHQQVAYYKAKSIKIDTNPKKVANIDGDEGYPTPLSLSILEKHIKVLSQKN</sequence>
<reference evidence="14 15" key="1">
    <citation type="submission" date="2019-10" db="EMBL/GenBank/DDBJ databases">
        <title>Gracilibacillus salitolerans sp. nov., a moderate halophile isolated from a saline soil in northwest China.</title>
        <authorList>
            <person name="Gan L."/>
        </authorList>
    </citation>
    <scope>NUCLEOTIDE SEQUENCE [LARGE SCALE GENOMIC DNA]</scope>
    <source>
        <strain evidence="14 15">TP2-8</strain>
    </source>
</reference>
<dbReference type="EMBL" id="WJEE01000015">
    <property type="protein sequence ID" value="MRI66429.1"/>
    <property type="molecule type" value="Genomic_DNA"/>
</dbReference>
<dbReference type="Pfam" id="PF19279">
    <property type="entry name" value="YegS_C"/>
    <property type="match status" value="1"/>
</dbReference>
<keyword evidence="3" id="KW-0444">Lipid biosynthesis</keyword>
<evidence type="ECO:0000256" key="8">
    <source>
        <dbReference type="ARBA" id="ARBA00022840"/>
    </source>
</evidence>
<comment type="cofactor">
    <cofactor evidence="1">
        <name>Mg(2+)</name>
        <dbReference type="ChEBI" id="CHEBI:18420"/>
    </cofactor>
</comment>
<name>A0A6N7R1U1_9BACI</name>
<dbReference type="GO" id="GO:0005524">
    <property type="term" value="F:ATP binding"/>
    <property type="evidence" value="ECO:0007669"/>
    <property type="project" value="UniProtKB-KW"/>
</dbReference>
<evidence type="ECO:0000256" key="2">
    <source>
        <dbReference type="ARBA" id="ARBA00005983"/>
    </source>
</evidence>
<keyword evidence="15" id="KW-1185">Reference proteome</keyword>
<dbReference type="Gene3D" id="3.40.50.10330">
    <property type="entry name" value="Probable inorganic polyphosphate/atp-NAD kinase, domain 1"/>
    <property type="match status" value="1"/>
</dbReference>
<dbReference type="InterPro" id="IPR017438">
    <property type="entry name" value="ATP-NAD_kinase_N"/>
</dbReference>
<evidence type="ECO:0000256" key="11">
    <source>
        <dbReference type="ARBA" id="ARBA00023209"/>
    </source>
</evidence>
<evidence type="ECO:0000313" key="15">
    <source>
        <dbReference type="Proteomes" id="UP000435187"/>
    </source>
</evidence>
<evidence type="ECO:0000256" key="4">
    <source>
        <dbReference type="ARBA" id="ARBA00022679"/>
    </source>
</evidence>
<dbReference type="SMART" id="SM00046">
    <property type="entry name" value="DAGKc"/>
    <property type="match status" value="1"/>
</dbReference>
<dbReference type="PANTHER" id="PTHR12358">
    <property type="entry name" value="SPHINGOSINE KINASE"/>
    <property type="match status" value="1"/>
</dbReference>
<dbReference type="GO" id="GO:0005886">
    <property type="term" value="C:plasma membrane"/>
    <property type="evidence" value="ECO:0007669"/>
    <property type="project" value="TreeGrafter"/>
</dbReference>
<keyword evidence="7 14" id="KW-0418">Kinase</keyword>
<evidence type="ECO:0000256" key="10">
    <source>
        <dbReference type="ARBA" id="ARBA00023098"/>
    </source>
</evidence>